<dbReference type="PATRIC" id="fig|632772.20.peg.2594"/>
<dbReference type="SUPFAM" id="SSF56645">
    <property type="entry name" value="Acyl-CoA dehydrogenase NM domain-like"/>
    <property type="match status" value="1"/>
</dbReference>
<evidence type="ECO:0000256" key="6">
    <source>
        <dbReference type="RuleBase" id="RU362125"/>
    </source>
</evidence>
<dbReference type="SUPFAM" id="SSF47203">
    <property type="entry name" value="Acyl-CoA dehydrogenase C-terminal domain-like"/>
    <property type="match status" value="1"/>
</dbReference>
<dbReference type="Gene3D" id="1.10.540.10">
    <property type="entry name" value="Acyl-CoA dehydrogenase/oxidase, N-terminal domain"/>
    <property type="match status" value="1"/>
</dbReference>
<dbReference type="GO" id="GO:0016627">
    <property type="term" value="F:oxidoreductase activity, acting on the CH-CH group of donors"/>
    <property type="evidence" value="ECO:0007669"/>
    <property type="project" value="InterPro"/>
</dbReference>
<name>C1B3N1_RHOOB</name>
<dbReference type="InterPro" id="IPR009100">
    <property type="entry name" value="AcylCoA_DH/oxidase_NM_dom_sf"/>
</dbReference>
<dbReference type="FunFam" id="2.40.110.10:FF:000011">
    <property type="entry name" value="Acyl-CoA dehydrogenase FadE34"/>
    <property type="match status" value="1"/>
</dbReference>
<dbReference type="PANTHER" id="PTHR43292">
    <property type="entry name" value="ACYL-COA DEHYDROGENASE"/>
    <property type="match status" value="1"/>
</dbReference>
<dbReference type="InterPro" id="IPR036250">
    <property type="entry name" value="AcylCo_DH-like_C"/>
</dbReference>
<organism evidence="11 12">
    <name type="scientific">Rhodococcus opacus (strain B4)</name>
    <dbReference type="NCBI Taxonomy" id="632772"/>
    <lineage>
        <taxon>Bacteria</taxon>
        <taxon>Bacillati</taxon>
        <taxon>Actinomycetota</taxon>
        <taxon>Actinomycetes</taxon>
        <taxon>Mycobacteriales</taxon>
        <taxon>Nocardiaceae</taxon>
        <taxon>Rhodococcus</taxon>
    </lineage>
</organism>
<dbReference type="GO" id="GO:0005886">
    <property type="term" value="C:plasma membrane"/>
    <property type="evidence" value="ECO:0007669"/>
    <property type="project" value="TreeGrafter"/>
</dbReference>
<feature type="domain" description="Acyl-CoA dehydrogenase/oxidase C-terminal" evidence="8">
    <location>
        <begin position="258"/>
        <end position="408"/>
    </location>
</feature>
<evidence type="ECO:0000256" key="5">
    <source>
        <dbReference type="ARBA" id="ARBA00023002"/>
    </source>
</evidence>
<dbReference type="STRING" id="632772.ROP_24820"/>
<dbReference type="Gene3D" id="2.40.110.10">
    <property type="entry name" value="Butyryl-CoA Dehydrogenase, subunit A, domain 2"/>
    <property type="match status" value="1"/>
</dbReference>
<reference evidence="11 12" key="1">
    <citation type="submission" date="2009-03" db="EMBL/GenBank/DDBJ databases">
        <title>Comparison of the complete genome sequences of Rhodococcus erythropolis PR4 and Rhodococcus opacus B4.</title>
        <authorList>
            <person name="Takarada H."/>
            <person name="Sekine M."/>
            <person name="Hosoyama A."/>
            <person name="Yamada R."/>
            <person name="Fujisawa T."/>
            <person name="Omata S."/>
            <person name="Shimizu A."/>
            <person name="Tsukatani N."/>
            <person name="Tanikawa S."/>
            <person name="Fujita N."/>
            <person name="Harayama S."/>
        </authorList>
    </citation>
    <scope>NUCLEOTIDE SEQUENCE [LARGE SCALE GENOMIC DNA]</scope>
    <source>
        <strain evidence="11 12">B4</strain>
    </source>
</reference>
<dbReference type="GO" id="GO:0050660">
    <property type="term" value="F:flavin adenine dinucleotide binding"/>
    <property type="evidence" value="ECO:0007669"/>
    <property type="project" value="InterPro"/>
</dbReference>
<dbReference type="InterPro" id="IPR052161">
    <property type="entry name" value="Mycobact_Acyl-CoA_DH"/>
</dbReference>
<dbReference type="Gene3D" id="1.20.140.10">
    <property type="entry name" value="Butyryl-CoA Dehydrogenase, subunit A, domain 3"/>
    <property type="match status" value="1"/>
</dbReference>
<dbReference type="EC" id="1.3.99.-" evidence="11"/>
<keyword evidence="3 6" id="KW-0285">Flavoprotein</keyword>
<dbReference type="InterPro" id="IPR013786">
    <property type="entry name" value="AcylCoA_DH/ox_N"/>
</dbReference>
<evidence type="ECO:0000256" key="3">
    <source>
        <dbReference type="ARBA" id="ARBA00022630"/>
    </source>
</evidence>
<keyword evidence="5 6" id="KW-0560">Oxidoreductase</keyword>
<gene>
    <name evidence="11" type="ordered locus">ROP_24820</name>
</gene>
<sequence length="425" mass="45897">MSAMQTIEPNGTADADTTIPTLDEFRAAAKEFLDRTAEPRRPRTAESWGEGDDTFSLFRGATSEDAKVACDWRRTVFDAGFGWIRGPREWGGRGLPSKYEKAYLQIERNYETPSRSPLGVSLGMVGPTLDQFGSDTAKKRWLKALYRGDVVGCQLFSEPAAGSDLAAVKTRATRVEDHWVISGQKVWTSGAHYSDVGLLLARTSASPRHKNLTAFVIDMHAPGVEVRPLRQMTGGADFNEVFLEGVRVEDEFRLGEVDEGWQVALATLMHERGAIGGSAGGGSGLFDMNRLAGMLVQLDAQFDPAIRQEYAKVYAGVAAAKAMRARAEAAAKAGHLPGPEMSLSKLALTRNLAALSHLVSQTLGPKLLADTGEWGTYSWSEFVLGVPGFRLGGGTDEIQRNIISERVLGLPKEPVTPAPSASTKG</sequence>
<dbReference type="InterPro" id="IPR006091">
    <property type="entry name" value="Acyl-CoA_Oxase/DH_mid-dom"/>
</dbReference>
<dbReference type="EMBL" id="AP011115">
    <property type="protein sequence ID" value="BAH50729.1"/>
    <property type="molecule type" value="Genomic_DNA"/>
</dbReference>
<feature type="region of interest" description="Disordered" evidence="7">
    <location>
        <begin position="1"/>
        <end position="20"/>
    </location>
</feature>
<evidence type="ECO:0000313" key="12">
    <source>
        <dbReference type="Proteomes" id="UP000002212"/>
    </source>
</evidence>
<keyword evidence="4 6" id="KW-0274">FAD</keyword>
<feature type="domain" description="Acyl-CoA dehydrogenase/oxidase N-terminal" evidence="10">
    <location>
        <begin position="66"/>
        <end position="149"/>
    </location>
</feature>
<evidence type="ECO:0000259" key="10">
    <source>
        <dbReference type="Pfam" id="PF02771"/>
    </source>
</evidence>
<proteinExistence type="inferred from homology"/>
<dbReference type="Pfam" id="PF00441">
    <property type="entry name" value="Acyl-CoA_dh_1"/>
    <property type="match status" value="1"/>
</dbReference>
<evidence type="ECO:0000313" key="11">
    <source>
        <dbReference type="EMBL" id="BAH50729.1"/>
    </source>
</evidence>
<dbReference type="InterPro" id="IPR009075">
    <property type="entry name" value="AcylCo_DH/oxidase_C"/>
</dbReference>
<feature type="domain" description="Acyl-CoA oxidase/dehydrogenase middle" evidence="9">
    <location>
        <begin position="153"/>
        <end position="244"/>
    </location>
</feature>
<dbReference type="InterPro" id="IPR037069">
    <property type="entry name" value="AcylCoA_DH/ox_N_sf"/>
</dbReference>
<dbReference type="KEGG" id="rop:ROP_24820"/>
<accession>C1B3N1</accession>
<dbReference type="AlphaFoldDB" id="C1B3N1"/>
<evidence type="ECO:0000256" key="1">
    <source>
        <dbReference type="ARBA" id="ARBA00001974"/>
    </source>
</evidence>
<dbReference type="OrthoDB" id="5167280at2"/>
<comment type="cofactor">
    <cofactor evidence="1 6">
        <name>FAD</name>
        <dbReference type="ChEBI" id="CHEBI:57692"/>
    </cofactor>
</comment>
<protein>
    <submittedName>
        <fullName evidence="11">Putative acyl-CoA dehydrogenase</fullName>
        <ecNumber evidence="11">1.3.99.-</ecNumber>
    </submittedName>
</protein>
<evidence type="ECO:0000256" key="2">
    <source>
        <dbReference type="ARBA" id="ARBA00009347"/>
    </source>
</evidence>
<dbReference type="PANTHER" id="PTHR43292:SF4">
    <property type="entry name" value="ACYL-COA DEHYDROGENASE FADE34"/>
    <property type="match status" value="1"/>
</dbReference>
<dbReference type="Pfam" id="PF02771">
    <property type="entry name" value="Acyl-CoA_dh_N"/>
    <property type="match status" value="1"/>
</dbReference>
<comment type="similarity">
    <text evidence="2 6">Belongs to the acyl-CoA dehydrogenase family.</text>
</comment>
<evidence type="ECO:0000256" key="7">
    <source>
        <dbReference type="SAM" id="MobiDB-lite"/>
    </source>
</evidence>
<dbReference type="Pfam" id="PF02770">
    <property type="entry name" value="Acyl-CoA_dh_M"/>
    <property type="match status" value="1"/>
</dbReference>
<evidence type="ECO:0000259" key="9">
    <source>
        <dbReference type="Pfam" id="PF02770"/>
    </source>
</evidence>
<dbReference type="Proteomes" id="UP000002212">
    <property type="component" value="Chromosome"/>
</dbReference>
<evidence type="ECO:0000256" key="4">
    <source>
        <dbReference type="ARBA" id="ARBA00022827"/>
    </source>
</evidence>
<evidence type="ECO:0000259" key="8">
    <source>
        <dbReference type="Pfam" id="PF00441"/>
    </source>
</evidence>
<dbReference type="InterPro" id="IPR046373">
    <property type="entry name" value="Acyl-CoA_Oxase/DH_mid-dom_sf"/>
</dbReference>
<dbReference type="HOGENOM" id="CLU_018204_9_2_11"/>